<dbReference type="SMART" id="SM00304">
    <property type="entry name" value="HAMP"/>
    <property type="match status" value="1"/>
</dbReference>
<evidence type="ECO:0000256" key="1">
    <source>
        <dbReference type="ARBA" id="ARBA00023224"/>
    </source>
</evidence>
<dbReference type="PROSITE" id="PS50111">
    <property type="entry name" value="CHEMOTAXIS_TRANSDUC_2"/>
    <property type="match status" value="1"/>
</dbReference>
<name>A0ABV2CLE2_9RHOO</name>
<evidence type="ECO:0000256" key="2">
    <source>
        <dbReference type="ARBA" id="ARBA00029447"/>
    </source>
</evidence>
<feature type="domain" description="HAMP" evidence="6">
    <location>
        <begin position="174"/>
        <end position="228"/>
    </location>
</feature>
<sequence length="505" mass="54030">MSKLTKSIELRFILLFALIVTVLLGAFGTYVVIEEHRQGDAQLADLANAMQVRMQAGLPTLLWNMDYEIAGALLDSEVIAADVSAIVVRNGDKILVARSNDGGKAVPLKESAKPVGEKYSAELTYSGKPAGTVDIYISRARAEKAQANAIVTSLVEVVVLNAVIILVLITMLRSVVLRPLRRVRDALHEIATGRADLTRRLHVSREDEIGEVAMLFNRFVENLQGIVRQVVDGAHHLQTSSSSMSEESDDMAHRTARENDAIAAIAAATEEMTVSINHIARFSGDVREVSSRSEQLSTRGREVIVELIAGMGVVSDTVVNASRTVESLGEESEKIGAVIGVIKEIADQTNLLALNAAIEAARAGDQGRGFAVVADEVRKLAERTTRSTVEIGETIGVVQHGVRASVERMRGGVDLVQQVLDCARQAEGAIQDIAKSSEELSSAVSEIVSSIEEQNSASTSVAQQIEDISRIAEESDTTMKRVVGTAGQVGTLSAQLKSAVGGFTI</sequence>
<dbReference type="CDD" id="cd06225">
    <property type="entry name" value="HAMP"/>
    <property type="match status" value="1"/>
</dbReference>
<evidence type="ECO:0000259" key="6">
    <source>
        <dbReference type="PROSITE" id="PS50885"/>
    </source>
</evidence>
<feature type="domain" description="Methyl-accepting transducer" evidence="5">
    <location>
        <begin position="233"/>
        <end position="469"/>
    </location>
</feature>
<keyword evidence="4" id="KW-0812">Transmembrane</keyword>
<keyword evidence="8" id="KW-1185">Reference proteome</keyword>
<proteinExistence type="inferred from homology"/>
<feature type="transmembrane region" description="Helical" evidence="4">
    <location>
        <begin position="149"/>
        <end position="172"/>
    </location>
</feature>
<feature type="transmembrane region" description="Helical" evidence="4">
    <location>
        <begin position="12"/>
        <end position="33"/>
    </location>
</feature>
<keyword evidence="1 3" id="KW-0807">Transducer</keyword>
<evidence type="ECO:0000256" key="4">
    <source>
        <dbReference type="SAM" id="Phobius"/>
    </source>
</evidence>
<dbReference type="SUPFAM" id="SSF58104">
    <property type="entry name" value="Methyl-accepting chemotaxis protein (MCP) signaling domain"/>
    <property type="match status" value="1"/>
</dbReference>
<keyword evidence="4" id="KW-1133">Transmembrane helix</keyword>
<comment type="similarity">
    <text evidence="2">Belongs to the methyl-accepting chemotaxis (MCP) protein family.</text>
</comment>
<dbReference type="Gene3D" id="1.10.287.950">
    <property type="entry name" value="Methyl-accepting chemotaxis protein"/>
    <property type="match status" value="1"/>
</dbReference>
<dbReference type="PANTHER" id="PTHR32089">
    <property type="entry name" value="METHYL-ACCEPTING CHEMOTAXIS PROTEIN MCPB"/>
    <property type="match status" value="1"/>
</dbReference>
<evidence type="ECO:0000259" key="5">
    <source>
        <dbReference type="PROSITE" id="PS50111"/>
    </source>
</evidence>
<dbReference type="Pfam" id="PF00015">
    <property type="entry name" value="MCPsignal"/>
    <property type="match status" value="1"/>
</dbReference>
<dbReference type="CDD" id="cd11386">
    <property type="entry name" value="MCP_signal"/>
    <property type="match status" value="1"/>
</dbReference>
<dbReference type="InterPro" id="IPR004089">
    <property type="entry name" value="MCPsignal_dom"/>
</dbReference>
<gene>
    <name evidence="7" type="ORF">ABVT11_02480</name>
</gene>
<reference evidence="7 8" key="1">
    <citation type="submission" date="2024-07" db="EMBL/GenBank/DDBJ databases">
        <title>Uliginosibacterium paludis KCTC:42655.</title>
        <authorList>
            <person name="Kim M.K."/>
        </authorList>
    </citation>
    <scope>NUCLEOTIDE SEQUENCE [LARGE SCALE GENOMIC DNA]</scope>
    <source>
        <strain evidence="7 8">KCTC 42655</strain>
    </source>
</reference>
<dbReference type="SMART" id="SM00283">
    <property type="entry name" value="MA"/>
    <property type="match status" value="1"/>
</dbReference>
<dbReference type="EMBL" id="JBEWLZ010000001">
    <property type="protein sequence ID" value="MET1488678.1"/>
    <property type="molecule type" value="Genomic_DNA"/>
</dbReference>
<keyword evidence="4" id="KW-0472">Membrane</keyword>
<evidence type="ECO:0000256" key="3">
    <source>
        <dbReference type="PROSITE-ProRule" id="PRU00284"/>
    </source>
</evidence>
<dbReference type="Pfam" id="PF00672">
    <property type="entry name" value="HAMP"/>
    <property type="match status" value="1"/>
</dbReference>
<dbReference type="PROSITE" id="PS50885">
    <property type="entry name" value="HAMP"/>
    <property type="match status" value="1"/>
</dbReference>
<evidence type="ECO:0000313" key="8">
    <source>
        <dbReference type="Proteomes" id="UP001548590"/>
    </source>
</evidence>
<protein>
    <submittedName>
        <fullName evidence="7">Methyl-accepting chemotaxis protein</fullName>
    </submittedName>
</protein>
<comment type="caution">
    <text evidence="7">The sequence shown here is derived from an EMBL/GenBank/DDBJ whole genome shotgun (WGS) entry which is preliminary data.</text>
</comment>
<dbReference type="PANTHER" id="PTHR32089:SF112">
    <property type="entry name" value="LYSOZYME-LIKE PROTEIN-RELATED"/>
    <property type="match status" value="1"/>
</dbReference>
<evidence type="ECO:0000313" key="7">
    <source>
        <dbReference type="EMBL" id="MET1488678.1"/>
    </source>
</evidence>
<accession>A0ABV2CLE2</accession>
<dbReference type="RefSeq" id="WP_345927006.1">
    <property type="nucleotide sequence ID" value="NZ_JBDIVF010000003.1"/>
</dbReference>
<dbReference type="Proteomes" id="UP001548590">
    <property type="component" value="Unassembled WGS sequence"/>
</dbReference>
<organism evidence="7 8">
    <name type="scientific">Uliginosibacterium paludis</name>
    <dbReference type="NCBI Taxonomy" id="1615952"/>
    <lineage>
        <taxon>Bacteria</taxon>
        <taxon>Pseudomonadati</taxon>
        <taxon>Pseudomonadota</taxon>
        <taxon>Betaproteobacteria</taxon>
        <taxon>Rhodocyclales</taxon>
        <taxon>Zoogloeaceae</taxon>
        <taxon>Uliginosibacterium</taxon>
    </lineage>
</organism>
<dbReference type="InterPro" id="IPR003660">
    <property type="entry name" value="HAMP_dom"/>
</dbReference>